<name>A0A367FIC3_9ACTN</name>
<sequence>MAHTSSFPGSESRSEFLVATAPMEVGPGGRGPSPKRPPRVRGWWAPALSGLLVAVAVAAWFGTPGRDMALFCAYLALGVASPGTLLVRAVYRGRRTVAEEVALGLAVGYALEVLTYLPARALGAPRLVLAWPVATYLVFLLVPGLRRFWRSGARARAPLRSSWAIAGAFAGLTVWSAVPFFRNNALSWPAMGAGDYDEPFHLALAAELKHHMPPRTPMVAGEPLLYHWFAYAHVAASSWVTGVELVVLVLRLSMLPMLAAFLVLIAMTARRVAGSWGITGPVLAGTVFVGTPSLYLSSTMVFGWGGVQSTAWRSPTQTFGALLFAALAVLVLDQLTRRAAGRAGPRAPLPVREQAGLWTVAAVLMVAVMGAKAVFLPLLLAGLVAVIAVGAALRQRPRWPGLLAAAMTVACTAYAQLVLFGHARQGILLSPVSAMRQRWQELGGQPGAGPLWLLGAGALLALCLAFACSGAAGLLADRRLLARPAVVFMLAMAAAGHAVTVLFHHPGYSQFFFLFAVYPYLVIVSVYGARTLLRRARVPAWATACALVTAVLAVCLVAFAWHVTVPLAPGRPAITLFLPYLTVLAVVAVAGVVLAATLGRLRATALLTAAATGVGLTACGYGLMLWLPGKAAAKGLGKVGHAVASESAAVPEGALAAARWLRDHSSPDDLVATNSHCHWGRRDPCDAGQFWAAALTERRILVEGWRYTARANDRWRPGQDYRYPPFWDRELLRLNDTAVNAPTAASLGVLRDRHHVRWLLVDRRLTGSGASLDALIGLRFRSGDYAVYRLPDRS</sequence>
<feature type="transmembrane region" description="Helical" evidence="1">
    <location>
        <begin position="282"/>
        <end position="307"/>
    </location>
</feature>
<protein>
    <submittedName>
        <fullName evidence="2">Uncharacterized protein</fullName>
    </submittedName>
</protein>
<dbReference type="Proteomes" id="UP000253094">
    <property type="component" value="Unassembled WGS sequence"/>
</dbReference>
<feature type="transmembrane region" description="Helical" evidence="1">
    <location>
        <begin position="68"/>
        <end position="89"/>
    </location>
</feature>
<dbReference type="OrthoDB" id="3855595at2"/>
<reference evidence="2 3" key="1">
    <citation type="submission" date="2018-06" db="EMBL/GenBank/DDBJ databases">
        <title>Sphaerisporangium craniellae sp. nov., isolated from a marine sponge in the South China Sea.</title>
        <authorList>
            <person name="Li L."/>
        </authorList>
    </citation>
    <scope>NUCLEOTIDE SEQUENCE [LARGE SCALE GENOMIC DNA]</scope>
    <source>
        <strain evidence="2 3">CCTCC AA 208026</strain>
    </source>
</reference>
<feature type="transmembrane region" description="Helical" evidence="1">
    <location>
        <begin position="101"/>
        <end position="117"/>
    </location>
</feature>
<feature type="transmembrane region" description="Helical" evidence="1">
    <location>
        <begin position="605"/>
        <end position="627"/>
    </location>
</feature>
<feature type="transmembrane region" description="Helical" evidence="1">
    <location>
        <begin position="161"/>
        <end position="181"/>
    </location>
</feature>
<dbReference type="AlphaFoldDB" id="A0A367FIC3"/>
<accession>A0A367FIC3</accession>
<keyword evidence="1" id="KW-0472">Membrane</keyword>
<keyword evidence="1" id="KW-0812">Transmembrane</keyword>
<feature type="transmembrane region" description="Helical" evidence="1">
    <location>
        <begin position="319"/>
        <end position="336"/>
    </location>
</feature>
<proteinExistence type="predicted"/>
<feature type="transmembrane region" description="Helical" evidence="1">
    <location>
        <begin position="356"/>
        <end position="389"/>
    </location>
</feature>
<evidence type="ECO:0000256" key="1">
    <source>
        <dbReference type="SAM" id="Phobius"/>
    </source>
</evidence>
<feature type="transmembrane region" description="Helical" evidence="1">
    <location>
        <begin position="451"/>
        <end position="474"/>
    </location>
</feature>
<dbReference type="EMBL" id="QOIL01000011">
    <property type="protein sequence ID" value="RCG29385.1"/>
    <property type="molecule type" value="Genomic_DNA"/>
</dbReference>
<gene>
    <name evidence="2" type="ORF">DQ384_20210</name>
</gene>
<feature type="transmembrane region" description="Helical" evidence="1">
    <location>
        <begin position="541"/>
        <end position="561"/>
    </location>
</feature>
<feature type="transmembrane region" description="Helical" evidence="1">
    <location>
        <begin position="486"/>
        <end position="505"/>
    </location>
</feature>
<comment type="caution">
    <text evidence="2">The sequence shown here is derived from an EMBL/GenBank/DDBJ whole genome shotgun (WGS) entry which is preliminary data.</text>
</comment>
<feature type="transmembrane region" description="Helical" evidence="1">
    <location>
        <begin position="573"/>
        <end position="598"/>
    </location>
</feature>
<evidence type="ECO:0000313" key="2">
    <source>
        <dbReference type="EMBL" id="RCG29385.1"/>
    </source>
</evidence>
<feature type="transmembrane region" description="Helical" evidence="1">
    <location>
        <begin position="129"/>
        <end position="149"/>
    </location>
</feature>
<keyword evidence="3" id="KW-1185">Reference proteome</keyword>
<dbReference type="RefSeq" id="WP_114030421.1">
    <property type="nucleotide sequence ID" value="NZ_QOIL01000011.1"/>
</dbReference>
<keyword evidence="1" id="KW-1133">Transmembrane helix</keyword>
<feature type="transmembrane region" description="Helical" evidence="1">
    <location>
        <begin position="401"/>
        <end position="423"/>
    </location>
</feature>
<feature type="transmembrane region" description="Helical" evidence="1">
    <location>
        <begin position="43"/>
        <end position="62"/>
    </location>
</feature>
<organism evidence="2 3">
    <name type="scientific">Sphaerisporangium album</name>
    <dbReference type="NCBI Taxonomy" id="509200"/>
    <lineage>
        <taxon>Bacteria</taxon>
        <taxon>Bacillati</taxon>
        <taxon>Actinomycetota</taxon>
        <taxon>Actinomycetes</taxon>
        <taxon>Streptosporangiales</taxon>
        <taxon>Streptosporangiaceae</taxon>
        <taxon>Sphaerisporangium</taxon>
    </lineage>
</organism>
<evidence type="ECO:0000313" key="3">
    <source>
        <dbReference type="Proteomes" id="UP000253094"/>
    </source>
</evidence>
<feature type="transmembrane region" description="Helical" evidence="1">
    <location>
        <begin position="511"/>
        <end position="529"/>
    </location>
</feature>